<proteinExistence type="predicted"/>
<reference evidence="2 3" key="1">
    <citation type="journal article" date="2019" name="Mol. Biol. Evol.">
        <title>Blast fungal genomes show frequent chromosomal changes, gene gains and losses, and effector gene turnover.</title>
        <authorList>
            <person name="Gomez Luciano L.B."/>
            <person name="Jason Tsai I."/>
            <person name="Chuma I."/>
            <person name="Tosa Y."/>
            <person name="Chen Y.H."/>
            <person name="Li J.Y."/>
            <person name="Li M.Y."/>
            <person name="Jade Lu M.Y."/>
            <person name="Nakayashiki H."/>
            <person name="Li W.H."/>
        </authorList>
    </citation>
    <scope>NUCLEOTIDE SEQUENCE [LARGE SCALE GENOMIC DNA]</scope>
    <source>
        <strain evidence="2">MZ5-1-6</strain>
    </source>
</reference>
<feature type="region of interest" description="Disordered" evidence="1">
    <location>
        <begin position="1"/>
        <end position="79"/>
    </location>
</feature>
<dbReference type="OMA" id="RNANSYC"/>
<dbReference type="EMBL" id="CP034206">
    <property type="protein sequence ID" value="QBZ59289.1"/>
    <property type="molecule type" value="Genomic_DNA"/>
</dbReference>
<evidence type="ECO:0000313" key="2">
    <source>
        <dbReference type="EMBL" id="QBZ59289.1"/>
    </source>
</evidence>
<protein>
    <submittedName>
        <fullName evidence="2">Uncharacterized protein</fullName>
    </submittedName>
</protein>
<accession>A0A4P7N9T0</accession>
<name>A0A4P7N9T0_PYROR</name>
<sequence>MKFSATSRAAPPAPLDFTHSQYNTPGSPDSSRPHSGDYTLSFPDSRRPNKRKDSSSSSKTSGSLGSWRKPSSPGTANAHSYCGRHSSQWLFSGWNVFRKGGV</sequence>
<feature type="compositionally biased region" description="Polar residues" evidence="1">
    <location>
        <begin position="18"/>
        <end position="30"/>
    </location>
</feature>
<evidence type="ECO:0000256" key="1">
    <source>
        <dbReference type="SAM" id="MobiDB-lite"/>
    </source>
</evidence>
<gene>
    <name evidence="2" type="ORF">PoMZ_04250</name>
</gene>
<feature type="compositionally biased region" description="Low complexity" evidence="1">
    <location>
        <begin position="55"/>
        <end position="66"/>
    </location>
</feature>
<dbReference type="VEuPathDB" id="FungiDB:M_BR32_EuGene_00047891"/>
<organism evidence="2 3">
    <name type="scientific">Pyricularia oryzae</name>
    <name type="common">Rice blast fungus</name>
    <name type="synonym">Magnaporthe oryzae</name>
    <dbReference type="NCBI Taxonomy" id="318829"/>
    <lineage>
        <taxon>Eukaryota</taxon>
        <taxon>Fungi</taxon>
        <taxon>Dikarya</taxon>
        <taxon>Ascomycota</taxon>
        <taxon>Pezizomycotina</taxon>
        <taxon>Sordariomycetes</taxon>
        <taxon>Sordariomycetidae</taxon>
        <taxon>Magnaporthales</taxon>
        <taxon>Pyriculariaceae</taxon>
        <taxon>Pyricularia</taxon>
    </lineage>
</organism>
<dbReference type="AlphaFoldDB" id="A0A4P7N9T0"/>
<dbReference type="Proteomes" id="UP000294847">
    <property type="component" value="Chromosome 3"/>
</dbReference>
<feature type="compositionally biased region" description="Basic and acidic residues" evidence="1">
    <location>
        <begin position="44"/>
        <end position="54"/>
    </location>
</feature>
<evidence type="ECO:0000313" key="3">
    <source>
        <dbReference type="Proteomes" id="UP000294847"/>
    </source>
</evidence>